<dbReference type="RefSeq" id="WP_132696456.1">
    <property type="nucleotide sequence ID" value="NZ_SLVM01000029.1"/>
</dbReference>
<feature type="transmembrane region" description="Helical" evidence="1">
    <location>
        <begin position="107"/>
        <end position="124"/>
    </location>
</feature>
<dbReference type="AlphaFoldDB" id="A0A4R1YKR8"/>
<organism evidence="2 3">
    <name type="scientific">Rhodovulum steppense</name>
    <dbReference type="NCBI Taxonomy" id="540251"/>
    <lineage>
        <taxon>Bacteria</taxon>
        <taxon>Pseudomonadati</taxon>
        <taxon>Pseudomonadota</taxon>
        <taxon>Alphaproteobacteria</taxon>
        <taxon>Rhodobacterales</taxon>
        <taxon>Paracoccaceae</taxon>
        <taxon>Rhodovulum</taxon>
    </lineage>
</organism>
<name>A0A4R1YKR8_9RHOB</name>
<protein>
    <submittedName>
        <fullName evidence="2">Putative membrane protein DUF2238</fullName>
    </submittedName>
</protein>
<evidence type="ECO:0000313" key="3">
    <source>
        <dbReference type="Proteomes" id="UP000295277"/>
    </source>
</evidence>
<comment type="caution">
    <text evidence="2">The sequence shown here is derived from an EMBL/GenBank/DDBJ whole genome shotgun (WGS) entry which is preliminary data.</text>
</comment>
<dbReference type="OrthoDB" id="274748at2"/>
<reference evidence="2 3" key="1">
    <citation type="submission" date="2019-03" db="EMBL/GenBank/DDBJ databases">
        <title>Genomic Encyclopedia of Type Strains, Phase IV (KMG-IV): sequencing the most valuable type-strain genomes for metagenomic binning, comparative biology and taxonomic classification.</title>
        <authorList>
            <person name="Goeker M."/>
        </authorList>
    </citation>
    <scope>NUCLEOTIDE SEQUENCE [LARGE SCALE GENOMIC DNA]</scope>
    <source>
        <strain evidence="2 3">DSM 21153</strain>
    </source>
</reference>
<dbReference type="Pfam" id="PF09997">
    <property type="entry name" value="DUF2238"/>
    <property type="match status" value="1"/>
</dbReference>
<gene>
    <name evidence="2" type="ORF">EV216_12935</name>
</gene>
<dbReference type="Proteomes" id="UP000295277">
    <property type="component" value="Unassembled WGS sequence"/>
</dbReference>
<feature type="transmembrane region" description="Helical" evidence="1">
    <location>
        <begin position="9"/>
        <end position="27"/>
    </location>
</feature>
<feature type="transmembrane region" description="Helical" evidence="1">
    <location>
        <begin position="174"/>
        <end position="194"/>
    </location>
</feature>
<sequence length="198" mass="21911">MQIKSREWAVFWFTITYVAGFTIWFFSRGNYEFIWYVLTMMGMIALAALGLRKAEFPAALLWALSLWGLAHMAGGGVPVGGSVLYNWMIWHVGGEGELAILKYDQAVHAYGFGVTAWMLWHLMVRHYPATEGSWTALTYPAFGAMGLGALNEIIEFIAVLGIPDTNVGGYYNTGLDLVFNAAGAIVAVVTIALVRRFR</sequence>
<dbReference type="EMBL" id="SLVM01000029">
    <property type="protein sequence ID" value="TCM77608.1"/>
    <property type="molecule type" value="Genomic_DNA"/>
</dbReference>
<feature type="transmembrane region" description="Helical" evidence="1">
    <location>
        <begin position="33"/>
        <end position="51"/>
    </location>
</feature>
<feature type="transmembrane region" description="Helical" evidence="1">
    <location>
        <begin position="136"/>
        <end position="162"/>
    </location>
</feature>
<proteinExistence type="predicted"/>
<keyword evidence="3" id="KW-1185">Reference proteome</keyword>
<keyword evidence="1" id="KW-0472">Membrane</keyword>
<keyword evidence="1" id="KW-0812">Transmembrane</keyword>
<evidence type="ECO:0000256" key="1">
    <source>
        <dbReference type="SAM" id="Phobius"/>
    </source>
</evidence>
<feature type="transmembrane region" description="Helical" evidence="1">
    <location>
        <begin position="58"/>
        <end position="87"/>
    </location>
</feature>
<dbReference type="InterPro" id="IPR014509">
    <property type="entry name" value="YjdF-like"/>
</dbReference>
<accession>A0A4R1YKR8</accession>
<keyword evidence="1" id="KW-1133">Transmembrane helix</keyword>
<evidence type="ECO:0000313" key="2">
    <source>
        <dbReference type="EMBL" id="TCM77608.1"/>
    </source>
</evidence>